<proteinExistence type="predicted"/>
<evidence type="ECO:0000313" key="3">
    <source>
        <dbReference type="Proteomes" id="UP000612456"/>
    </source>
</evidence>
<evidence type="ECO:0000313" key="2">
    <source>
        <dbReference type="EMBL" id="GGD81957.1"/>
    </source>
</evidence>
<dbReference type="AlphaFoldDB" id="A0A916Z9Y5"/>
<feature type="signal peptide" evidence="1">
    <location>
        <begin position="1"/>
        <end position="26"/>
    </location>
</feature>
<keyword evidence="1" id="KW-0732">Signal</keyword>
<reference evidence="2" key="1">
    <citation type="journal article" date="2014" name="Int. J. Syst. Evol. Microbiol.">
        <title>Complete genome sequence of Corynebacterium casei LMG S-19264T (=DSM 44701T), isolated from a smear-ripened cheese.</title>
        <authorList>
            <consortium name="US DOE Joint Genome Institute (JGI-PGF)"/>
            <person name="Walter F."/>
            <person name="Albersmeier A."/>
            <person name="Kalinowski J."/>
            <person name="Ruckert C."/>
        </authorList>
    </citation>
    <scope>NUCLEOTIDE SEQUENCE</scope>
    <source>
        <strain evidence="2">CGMCC 1.15178</strain>
    </source>
</reference>
<accession>A0A916Z9Y5</accession>
<evidence type="ECO:0000256" key="1">
    <source>
        <dbReference type="SAM" id="SignalP"/>
    </source>
</evidence>
<comment type="caution">
    <text evidence="2">The sequence shown here is derived from an EMBL/GenBank/DDBJ whole genome shotgun (WGS) entry which is preliminary data.</text>
</comment>
<sequence>MRRRKRLIAVVISLSAMLSTGLPAGAAGTGKFEIGGYWQPPIRIPIDYNNNTNWANIAANGIDFINQMRLNPGDVVNKADNETGLAYSTANNVKLLLTDSSISDKMTYTAADYTALQNALIPYLGDTRVKG</sequence>
<protein>
    <submittedName>
        <fullName evidence="2">Uncharacterized protein</fullName>
    </submittedName>
</protein>
<organism evidence="2 3">
    <name type="scientific">Paenibacillus nasutitermitis</name>
    <dbReference type="NCBI Taxonomy" id="1652958"/>
    <lineage>
        <taxon>Bacteria</taxon>
        <taxon>Bacillati</taxon>
        <taxon>Bacillota</taxon>
        <taxon>Bacilli</taxon>
        <taxon>Bacillales</taxon>
        <taxon>Paenibacillaceae</taxon>
        <taxon>Paenibacillus</taxon>
    </lineage>
</organism>
<feature type="chain" id="PRO_5037990348" evidence="1">
    <location>
        <begin position="27"/>
        <end position="131"/>
    </location>
</feature>
<name>A0A916Z9Y5_9BACL</name>
<reference evidence="2" key="2">
    <citation type="submission" date="2020-09" db="EMBL/GenBank/DDBJ databases">
        <authorList>
            <person name="Sun Q."/>
            <person name="Zhou Y."/>
        </authorList>
    </citation>
    <scope>NUCLEOTIDE SEQUENCE</scope>
    <source>
        <strain evidence="2">CGMCC 1.15178</strain>
    </source>
</reference>
<keyword evidence="3" id="KW-1185">Reference proteome</keyword>
<dbReference type="RefSeq" id="WP_188995132.1">
    <property type="nucleotide sequence ID" value="NZ_BMHP01000003.1"/>
</dbReference>
<gene>
    <name evidence="2" type="ORF">GCM10010911_45090</name>
</gene>
<dbReference type="EMBL" id="BMHP01000003">
    <property type="protein sequence ID" value="GGD81957.1"/>
    <property type="molecule type" value="Genomic_DNA"/>
</dbReference>
<dbReference type="Proteomes" id="UP000612456">
    <property type="component" value="Unassembled WGS sequence"/>
</dbReference>